<accession>Q02AD9</accession>
<dbReference type="EMBL" id="CP000473">
    <property type="protein sequence ID" value="ABJ81983.1"/>
    <property type="molecule type" value="Genomic_DNA"/>
</dbReference>
<protein>
    <recommendedName>
        <fullName evidence="1">peptidylprolyl isomerase</fullName>
        <ecNumber evidence="1">5.2.1.8</ecNumber>
    </recommendedName>
</protein>
<keyword evidence="4" id="KW-0732">Signal</keyword>
<dbReference type="InParanoid" id="Q02AD9"/>
<dbReference type="PROSITE" id="PS50072">
    <property type="entry name" value="CSA_PPIASE_2"/>
    <property type="match status" value="1"/>
</dbReference>
<reference evidence="6" key="1">
    <citation type="submission" date="2006-10" db="EMBL/GenBank/DDBJ databases">
        <title>Complete sequence of Solibacter usitatus Ellin6076.</title>
        <authorList>
            <consortium name="US DOE Joint Genome Institute"/>
            <person name="Copeland A."/>
            <person name="Lucas S."/>
            <person name="Lapidus A."/>
            <person name="Barry K."/>
            <person name="Detter J.C."/>
            <person name="Glavina del Rio T."/>
            <person name="Hammon N."/>
            <person name="Israni S."/>
            <person name="Dalin E."/>
            <person name="Tice H."/>
            <person name="Pitluck S."/>
            <person name="Thompson L.S."/>
            <person name="Brettin T."/>
            <person name="Bruce D."/>
            <person name="Han C."/>
            <person name="Tapia R."/>
            <person name="Gilna P."/>
            <person name="Schmutz J."/>
            <person name="Larimer F."/>
            <person name="Land M."/>
            <person name="Hauser L."/>
            <person name="Kyrpides N."/>
            <person name="Mikhailova N."/>
            <person name="Janssen P.H."/>
            <person name="Kuske C.R."/>
            <person name="Richardson P."/>
        </authorList>
    </citation>
    <scope>NUCLEOTIDE SEQUENCE</scope>
    <source>
        <strain evidence="6">Ellin6076</strain>
    </source>
</reference>
<gene>
    <name evidence="6" type="ordered locus">Acid_0985</name>
</gene>
<evidence type="ECO:0000256" key="2">
    <source>
        <dbReference type="ARBA" id="ARBA00023110"/>
    </source>
</evidence>
<feature type="domain" description="PPIase cyclophilin-type" evidence="5">
    <location>
        <begin position="25"/>
        <end position="188"/>
    </location>
</feature>
<feature type="chain" id="PRO_5004163969" description="peptidylprolyl isomerase" evidence="4">
    <location>
        <begin position="17"/>
        <end position="188"/>
    </location>
</feature>
<dbReference type="CDD" id="cd00317">
    <property type="entry name" value="cyclophilin"/>
    <property type="match status" value="1"/>
</dbReference>
<dbReference type="Pfam" id="PF00160">
    <property type="entry name" value="Pro_isomerase"/>
    <property type="match status" value="1"/>
</dbReference>
<evidence type="ECO:0000259" key="5">
    <source>
        <dbReference type="PROSITE" id="PS50072"/>
    </source>
</evidence>
<dbReference type="STRING" id="234267.Acid_0985"/>
<dbReference type="InterPro" id="IPR002130">
    <property type="entry name" value="Cyclophilin-type_PPIase_dom"/>
</dbReference>
<dbReference type="HOGENOM" id="CLU_012062_16_9_0"/>
<dbReference type="FunCoup" id="Q02AD9">
    <property type="interactions" value="215"/>
</dbReference>
<dbReference type="Gene3D" id="2.40.100.10">
    <property type="entry name" value="Cyclophilin-like"/>
    <property type="match status" value="1"/>
</dbReference>
<evidence type="ECO:0000256" key="4">
    <source>
        <dbReference type="SAM" id="SignalP"/>
    </source>
</evidence>
<evidence type="ECO:0000313" key="6">
    <source>
        <dbReference type="EMBL" id="ABJ81983.1"/>
    </source>
</evidence>
<dbReference type="GO" id="GO:0003755">
    <property type="term" value="F:peptidyl-prolyl cis-trans isomerase activity"/>
    <property type="evidence" value="ECO:0007669"/>
    <property type="project" value="UniProtKB-KW"/>
</dbReference>
<organism evidence="6">
    <name type="scientific">Solibacter usitatus (strain Ellin6076)</name>
    <dbReference type="NCBI Taxonomy" id="234267"/>
    <lineage>
        <taxon>Bacteria</taxon>
        <taxon>Pseudomonadati</taxon>
        <taxon>Acidobacteriota</taxon>
        <taxon>Terriglobia</taxon>
        <taxon>Bryobacterales</taxon>
        <taxon>Solibacteraceae</taxon>
        <taxon>Candidatus Solibacter</taxon>
    </lineage>
</organism>
<dbReference type="InterPro" id="IPR044665">
    <property type="entry name" value="E_coli_cyclophilin_A-like"/>
</dbReference>
<keyword evidence="3 6" id="KW-0413">Isomerase</keyword>
<feature type="signal peptide" evidence="4">
    <location>
        <begin position="1"/>
        <end position="16"/>
    </location>
</feature>
<dbReference type="eggNOG" id="COG0652">
    <property type="taxonomic scope" value="Bacteria"/>
</dbReference>
<dbReference type="OrthoDB" id="9807797at2"/>
<dbReference type="AlphaFoldDB" id="Q02AD9"/>
<dbReference type="PANTHER" id="PTHR43246">
    <property type="entry name" value="PEPTIDYL-PROLYL CIS-TRANS ISOMERASE CYP38, CHLOROPLASTIC"/>
    <property type="match status" value="1"/>
</dbReference>
<dbReference type="EC" id="5.2.1.8" evidence="1"/>
<dbReference type="InterPro" id="IPR029000">
    <property type="entry name" value="Cyclophilin-like_dom_sf"/>
</dbReference>
<proteinExistence type="predicted"/>
<keyword evidence="2" id="KW-0697">Rotamase</keyword>
<dbReference type="KEGG" id="sus:Acid_0985"/>
<sequence precursor="true">MKTLSCALFAFAIASAQSTVPVIIETELGSIEVELAAGNAPVSSANFLRYVDAGLYDNGLFHRTVTPGNQPNNTVRIEVIQAGAAPGVKPFPPIPLERTSLTGLKHLDGTISMARAAPDTADTDFFICVGDQPALDFGGKRNPDGQGFAAFGRVTKGMEIVRKIQGAPAKGQQLTPPVRIVRIIRKPA</sequence>
<dbReference type="SUPFAM" id="SSF50891">
    <property type="entry name" value="Cyclophilin-like"/>
    <property type="match status" value="1"/>
</dbReference>
<evidence type="ECO:0000256" key="3">
    <source>
        <dbReference type="ARBA" id="ARBA00023235"/>
    </source>
</evidence>
<evidence type="ECO:0000256" key="1">
    <source>
        <dbReference type="ARBA" id="ARBA00013194"/>
    </source>
</evidence>
<name>Q02AD9_SOLUE</name>